<accession>A0A0R0BQA7</accession>
<reference evidence="2 3" key="1">
    <citation type="submission" date="2015-05" db="EMBL/GenBank/DDBJ databases">
        <title>Genome sequencing and analysis of members of genus Stenotrophomonas.</title>
        <authorList>
            <person name="Patil P.P."/>
            <person name="Midha S."/>
            <person name="Patil P.B."/>
        </authorList>
    </citation>
    <scope>NUCLEOTIDE SEQUENCE [LARGE SCALE GENOMIC DNA]</scope>
    <source>
        <strain evidence="2 3">DSM 17805</strain>
    </source>
</reference>
<feature type="signal peptide" evidence="1">
    <location>
        <begin position="1"/>
        <end position="21"/>
    </location>
</feature>
<dbReference type="AlphaFoldDB" id="A0A0R0BQA7"/>
<comment type="caution">
    <text evidence="2">The sequence shown here is derived from an EMBL/GenBank/DDBJ whole genome shotgun (WGS) entry which is preliminary data.</text>
</comment>
<evidence type="ECO:0000313" key="2">
    <source>
        <dbReference type="EMBL" id="KRG55267.1"/>
    </source>
</evidence>
<dbReference type="STRING" id="266128.ABB25_12080"/>
<evidence type="ECO:0000256" key="1">
    <source>
        <dbReference type="SAM" id="SignalP"/>
    </source>
</evidence>
<proteinExistence type="predicted"/>
<keyword evidence="3" id="KW-1185">Reference proteome</keyword>
<organism evidence="2 3">
    <name type="scientific">Stenotrophomonas koreensis</name>
    <dbReference type="NCBI Taxonomy" id="266128"/>
    <lineage>
        <taxon>Bacteria</taxon>
        <taxon>Pseudomonadati</taxon>
        <taxon>Pseudomonadota</taxon>
        <taxon>Gammaproteobacteria</taxon>
        <taxon>Lysobacterales</taxon>
        <taxon>Lysobacteraceae</taxon>
        <taxon>Stenotrophomonas</taxon>
    </lineage>
</organism>
<evidence type="ECO:0008006" key="4">
    <source>
        <dbReference type="Google" id="ProtNLM"/>
    </source>
</evidence>
<sequence>MLRPDCLFVLALVGISPWAQAAVDCSAAVGRQPLVLPATVSAPVAAELYLRNAQLGMPSGGLAAPFTFEQSAERVLQRLHIEGCDSTAAAMVAPSVSALAAAADPAAYRPQTAHDNTPWRFDMTQGGKQMTAEEFDAWMKARGVRVVRPRAEAAPAAVEPLVK</sequence>
<dbReference type="RefSeq" id="WP_057667156.1">
    <property type="nucleotide sequence ID" value="NZ_JBEWQO010000019.1"/>
</dbReference>
<dbReference type="EMBL" id="LDJH01000026">
    <property type="protein sequence ID" value="KRG55267.1"/>
    <property type="molecule type" value="Genomic_DNA"/>
</dbReference>
<protein>
    <recommendedName>
        <fullName evidence="4">Secreted protein</fullName>
    </recommendedName>
</protein>
<dbReference type="PATRIC" id="fig|266128.3.peg.1483"/>
<name>A0A0R0BQA7_9GAMM</name>
<gene>
    <name evidence="2" type="ORF">ABB25_12080</name>
</gene>
<dbReference type="OrthoDB" id="5966769at2"/>
<keyword evidence="1" id="KW-0732">Signal</keyword>
<dbReference type="Proteomes" id="UP000051254">
    <property type="component" value="Unassembled WGS sequence"/>
</dbReference>
<evidence type="ECO:0000313" key="3">
    <source>
        <dbReference type="Proteomes" id="UP000051254"/>
    </source>
</evidence>
<feature type="chain" id="PRO_5006392820" description="Secreted protein" evidence="1">
    <location>
        <begin position="22"/>
        <end position="163"/>
    </location>
</feature>